<dbReference type="InterPro" id="IPR006626">
    <property type="entry name" value="PbH1"/>
</dbReference>
<keyword evidence="5 15" id="KW-0378">Hydrolase</keyword>
<comment type="catalytic activity">
    <reaction evidence="10">
        <text>[(1-&gt;4)-alpha-D-galacturonosyl](n) + H2O = alpha-D-galacturonate + [(1-&gt;4)-alpha-D-galacturonosyl](n-1)</text>
        <dbReference type="Rhea" id="RHEA:14117"/>
        <dbReference type="Rhea" id="RHEA-COMP:14570"/>
        <dbReference type="Rhea" id="RHEA-COMP:14572"/>
        <dbReference type="ChEBI" id="CHEBI:15377"/>
        <dbReference type="ChEBI" id="CHEBI:58658"/>
        <dbReference type="ChEBI" id="CHEBI:140523"/>
        <dbReference type="EC" id="3.2.1.67"/>
    </reaction>
</comment>
<sequence>MELFFCLFIFFFFSPSGNLYGADGGRMPANLGTYDVKKFGAVGDGRTDDTKAFMRAWEAACGSSDVVKLVIPVGIYFVGPLKFDGPCTNSGTLTVEIQGTLKATTDLSKYTTPHWVQFGSVKRLNLIGGTFDGQGAASWPLSTCPKEKNCKVLPTNILFMNTVDTVVTGITSVNSKFFHIGILGCANFKSDNIKISAPEDSPNTDGIHVERSSNVALSHLSIGTGDDCVSIGPGNSNVTLTNIRCGPGHGISVGSLGKYEGEGDVTGILIRDSTITSTTNGVRIKTWQNSPSPSMVSNVTFDNIIMNNVANPIIIDQEYCPYSKCDSSGPSRVRLSDITFKNIRGTSVSSDAVTLHCSPKTPCTNVVLEDVNLKYYTGEVSDGHMILTSSCLNVKPTFRRTHEPPPCK</sequence>
<reference evidence="17 18" key="1">
    <citation type="journal article" date="2022" name="Nat. Plants">
        <title>Genomes of leafy and leafless Platanthera orchids illuminate the evolution of mycoheterotrophy.</title>
        <authorList>
            <person name="Li M.H."/>
            <person name="Liu K.W."/>
            <person name="Li Z."/>
            <person name="Lu H.C."/>
            <person name="Ye Q.L."/>
            <person name="Zhang D."/>
            <person name="Wang J.Y."/>
            <person name="Li Y.F."/>
            <person name="Zhong Z.M."/>
            <person name="Liu X."/>
            <person name="Yu X."/>
            <person name="Liu D.K."/>
            <person name="Tu X.D."/>
            <person name="Liu B."/>
            <person name="Hao Y."/>
            <person name="Liao X.Y."/>
            <person name="Jiang Y.T."/>
            <person name="Sun W.H."/>
            <person name="Chen J."/>
            <person name="Chen Y.Q."/>
            <person name="Ai Y."/>
            <person name="Zhai J.W."/>
            <person name="Wu S.S."/>
            <person name="Zhou Z."/>
            <person name="Hsiao Y.Y."/>
            <person name="Wu W.L."/>
            <person name="Chen Y.Y."/>
            <person name="Lin Y.F."/>
            <person name="Hsu J.L."/>
            <person name="Li C.Y."/>
            <person name="Wang Z.W."/>
            <person name="Zhao X."/>
            <person name="Zhong W.Y."/>
            <person name="Ma X.K."/>
            <person name="Ma L."/>
            <person name="Huang J."/>
            <person name="Chen G.Z."/>
            <person name="Huang M.Z."/>
            <person name="Huang L."/>
            <person name="Peng D.H."/>
            <person name="Luo Y.B."/>
            <person name="Zou S.Q."/>
            <person name="Chen S.P."/>
            <person name="Lan S."/>
            <person name="Tsai W.C."/>
            <person name="Van de Peer Y."/>
            <person name="Liu Z.J."/>
        </authorList>
    </citation>
    <scope>NUCLEOTIDE SEQUENCE [LARGE SCALE GENOMIC DNA]</scope>
    <source>
        <strain evidence="17">Lor287</strain>
    </source>
</reference>
<gene>
    <name evidence="17" type="primary">PG2C</name>
    <name evidence="17" type="ORF">KSP39_PZI024152</name>
</gene>
<protein>
    <recommendedName>
        <fullName evidence="12">Exopolygalacturonase</fullName>
        <ecNumber evidence="8">3.2.1.67</ecNumber>
    </recommendedName>
    <alternativeName>
        <fullName evidence="9">Galacturan 1,4-alpha-galacturonidase</fullName>
    </alternativeName>
    <alternativeName>
        <fullName evidence="13">Pectinase</fullName>
    </alternativeName>
</protein>
<dbReference type="EC" id="3.2.1.67" evidence="8"/>
<evidence type="ECO:0000313" key="18">
    <source>
        <dbReference type="Proteomes" id="UP001418222"/>
    </source>
</evidence>
<evidence type="ECO:0000256" key="4">
    <source>
        <dbReference type="ARBA" id="ARBA00022525"/>
    </source>
</evidence>
<dbReference type="InterPro" id="IPR012334">
    <property type="entry name" value="Pectin_lyas_fold"/>
</dbReference>
<organism evidence="17 18">
    <name type="scientific">Platanthera zijinensis</name>
    <dbReference type="NCBI Taxonomy" id="2320716"/>
    <lineage>
        <taxon>Eukaryota</taxon>
        <taxon>Viridiplantae</taxon>
        <taxon>Streptophyta</taxon>
        <taxon>Embryophyta</taxon>
        <taxon>Tracheophyta</taxon>
        <taxon>Spermatophyta</taxon>
        <taxon>Magnoliopsida</taxon>
        <taxon>Liliopsida</taxon>
        <taxon>Asparagales</taxon>
        <taxon>Orchidaceae</taxon>
        <taxon>Orchidoideae</taxon>
        <taxon>Orchideae</taxon>
        <taxon>Orchidinae</taxon>
        <taxon>Platanthera</taxon>
    </lineage>
</organism>
<dbReference type="FunFam" id="2.160.20.10:FF:000004">
    <property type="entry name" value="Pectin lyase-like superfamily protein"/>
    <property type="match status" value="1"/>
</dbReference>
<evidence type="ECO:0000256" key="5">
    <source>
        <dbReference type="ARBA" id="ARBA00022801"/>
    </source>
</evidence>
<proteinExistence type="inferred from homology"/>
<feature type="active site" evidence="14">
    <location>
        <position position="249"/>
    </location>
</feature>
<dbReference type="AlphaFoldDB" id="A0AAP0FTE6"/>
<dbReference type="EMBL" id="JBBWWQ010000021">
    <property type="protein sequence ID" value="KAK8913864.1"/>
    <property type="molecule type" value="Genomic_DNA"/>
</dbReference>
<feature type="chain" id="PRO_5042896739" description="Exopolygalacturonase" evidence="16">
    <location>
        <begin position="22"/>
        <end position="408"/>
    </location>
</feature>
<comment type="similarity">
    <text evidence="2 15">Belongs to the glycosyl hydrolase 28 family.</text>
</comment>
<dbReference type="GO" id="GO:0005975">
    <property type="term" value="P:carbohydrate metabolic process"/>
    <property type="evidence" value="ECO:0007669"/>
    <property type="project" value="InterPro"/>
</dbReference>
<keyword evidence="16" id="KW-0732">Signal</keyword>
<dbReference type="PANTHER" id="PTHR31375">
    <property type="match status" value="1"/>
</dbReference>
<evidence type="ECO:0000256" key="15">
    <source>
        <dbReference type="RuleBase" id="RU361169"/>
    </source>
</evidence>
<evidence type="ECO:0000256" key="7">
    <source>
        <dbReference type="ARBA" id="ARBA00023316"/>
    </source>
</evidence>
<evidence type="ECO:0000256" key="13">
    <source>
        <dbReference type="ARBA" id="ARBA00083621"/>
    </source>
</evidence>
<dbReference type="GO" id="GO:0071555">
    <property type="term" value="P:cell wall organization"/>
    <property type="evidence" value="ECO:0007669"/>
    <property type="project" value="UniProtKB-KW"/>
</dbReference>
<dbReference type="SMART" id="SM00710">
    <property type="entry name" value="PbH1"/>
    <property type="match status" value="6"/>
</dbReference>
<evidence type="ECO:0000313" key="17">
    <source>
        <dbReference type="EMBL" id="KAK8913864.1"/>
    </source>
</evidence>
<evidence type="ECO:0000256" key="3">
    <source>
        <dbReference type="ARBA" id="ARBA00022512"/>
    </source>
</evidence>
<evidence type="ECO:0000256" key="1">
    <source>
        <dbReference type="ARBA" id="ARBA00004191"/>
    </source>
</evidence>
<evidence type="ECO:0000256" key="16">
    <source>
        <dbReference type="SAM" id="SignalP"/>
    </source>
</evidence>
<keyword evidence="6 15" id="KW-0326">Glycosidase</keyword>
<keyword evidence="18" id="KW-1185">Reference proteome</keyword>
<name>A0AAP0FTE6_9ASPA</name>
<comment type="subcellular location">
    <subcellularLocation>
        <location evidence="1">Secreted</location>
        <location evidence="1">Cell wall</location>
    </subcellularLocation>
</comment>
<dbReference type="Gene3D" id="2.160.20.10">
    <property type="entry name" value="Single-stranded right-handed beta-helix, Pectin lyase-like"/>
    <property type="match status" value="1"/>
</dbReference>
<feature type="signal peptide" evidence="16">
    <location>
        <begin position="1"/>
        <end position="21"/>
    </location>
</feature>
<keyword evidence="7" id="KW-0961">Cell wall biogenesis/degradation</keyword>
<evidence type="ECO:0000256" key="11">
    <source>
        <dbReference type="ARBA" id="ARBA00057651"/>
    </source>
</evidence>
<dbReference type="GO" id="GO:0047911">
    <property type="term" value="F:galacturan 1,4-alpha-galacturonidase activity"/>
    <property type="evidence" value="ECO:0007669"/>
    <property type="project" value="UniProtKB-EC"/>
</dbReference>
<dbReference type="InterPro" id="IPR011050">
    <property type="entry name" value="Pectin_lyase_fold/virulence"/>
</dbReference>
<dbReference type="Proteomes" id="UP001418222">
    <property type="component" value="Unassembled WGS sequence"/>
</dbReference>
<comment type="function">
    <text evidence="11">May function in depolymerizing pectin during pollen development, germination, and tube growth. Acts as an exo-polygalacturonase.</text>
</comment>
<keyword evidence="3" id="KW-0134">Cell wall</keyword>
<comment type="caution">
    <text evidence="17">The sequence shown here is derived from an EMBL/GenBank/DDBJ whole genome shotgun (WGS) entry which is preliminary data.</text>
</comment>
<evidence type="ECO:0000256" key="14">
    <source>
        <dbReference type="PROSITE-ProRule" id="PRU10052"/>
    </source>
</evidence>
<dbReference type="GO" id="GO:0004650">
    <property type="term" value="F:polygalacturonase activity"/>
    <property type="evidence" value="ECO:0007669"/>
    <property type="project" value="InterPro"/>
</dbReference>
<dbReference type="PROSITE" id="PS00502">
    <property type="entry name" value="POLYGALACTURONASE"/>
    <property type="match status" value="1"/>
</dbReference>
<evidence type="ECO:0000256" key="6">
    <source>
        <dbReference type="ARBA" id="ARBA00023295"/>
    </source>
</evidence>
<dbReference type="InterPro" id="IPR000743">
    <property type="entry name" value="Glyco_hydro_28"/>
</dbReference>
<dbReference type="Pfam" id="PF00295">
    <property type="entry name" value="Glyco_hydro_28"/>
    <property type="match status" value="1"/>
</dbReference>
<evidence type="ECO:0000256" key="2">
    <source>
        <dbReference type="ARBA" id="ARBA00008834"/>
    </source>
</evidence>
<evidence type="ECO:0000256" key="9">
    <source>
        <dbReference type="ARBA" id="ARBA00043142"/>
    </source>
</evidence>
<evidence type="ECO:0000256" key="10">
    <source>
        <dbReference type="ARBA" id="ARBA00048766"/>
    </source>
</evidence>
<keyword evidence="4" id="KW-0964">Secreted</keyword>
<accession>A0AAP0FTE6</accession>
<evidence type="ECO:0000256" key="8">
    <source>
        <dbReference type="ARBA" id="ARBA00038933"/>
    </source>
</evidence>
<dbReference type="SUPFAM" id="SSF51126">
    <property type="entry name" value="Pectin lyase-like"/>
    <property type="match status" value="1"/>
</dbReference>
<evidence type="ECO:0000256" key="12">
    <source>
        <dbReference type="ARBA" id="ARBA00068298"/>
    </source>
</evidence>